<name>A0A5N6LGJ7_9ASTR</name>
<feature type="compositionally biased region" description="Low complexity" evidence="1">
    <location>
        <begin position="158"/>
        <end position="187"/>
    </location>
</feature>
<feature type="region of interest" description="Disordered" evidence="1">
    <location>
        <begin position="147"/>
        <end position="213"/>
    </location>
</feature>
<accession>A0A5N6LGJ7</accession>
<protein>
    <recommendedName>
        <fullName evidence="2">Retroviral polymerase SH3-like domain-containing protein</fullName>
    </recommendedName>
</protein>
<evidence type="ECO:0000256" key="1">
    <source>
        <dbReference type="SAM" id="MobiDB-lite"/>
    </source>
</evidence>
<dbReference type="EMBL" id="SZYD01000777">
    <property type="protein sequence ID" value="KAD1423642.1"/>
    <property type="molecule type" value="Genomic_DNA"/>
</dbReference>
<reference evidence="3 4" key="1">
    <citation type="submission" date="2019-05" db="EMBL/GenBank/DDBJ databases">
        <title>Mikania micrantha, genome provides insights into the molecular mechanism of rapid growth.</title>
        <authorList>
            <person name="Liu B."/>
        </authorList>
    </citation>
    <scope>NUCLEOTIDE SEQUENCE [LARGE SCALE GENOMIC DNA]</scope>
    <source>
        <strain evidence="3">NLD-2019</strain>
        <tissue evidence="3">Leaf</tissue>
    </source>
</reference>
<feature type="domain" description="Retroviral polymerase SH3-like" evidence="2">
    <location>
        <begin position="61"/>
        <end position="122"/>
    </location>
</feature>
<keyword evidence="4" id="KW-1185">Reference proteome</keyword>
<dbReference type="OrthoDB" id="1938465at2759"/>
<comment type="caution">
    <text evidence="3">The sequence shown here is derived from an EMBL/GenBank/DDBJ whole genome shotgun (WGS) entry which is preliminary data.</text>
</comment>
<gene>
    <name evidence="3" type="ORF">E3N88_42847</name>
</gene>
<evidence type="ECO:0000313" key="4">
    <source>
        <dbReference type="Proteomes" id="UP000326396"/>
    </source>
</evidence>
<evidence type="ECO:0000313" key="3">
    <source>
        <dbReference type="EMBL" id="KAD1423642.1"/>
    </source>
</evidence>
<sequence>MFKQTDEVNSEDLPNTSLLLAFNIVYRAHIRVNRMALLNAVIVMLLKQRKPDLSFLRVFGCQCYPHLRAYNKHKLDFRSTSCVFLGYSTTHHGYRCFDTATDRLYIARHGRFNVHSFSFTSIPSNGAPITPCDLPYVSSYPTPPAFFTDSPNHASDNPSSLPTQSHTTQSPPTTTTTSLSQSSSSTPSSPPTQPPSSASDTAIPTAQPPAHKPHIQHHLLVQLSPLLHAPNHLISNPTPNKLHVLIYPLFTLPYPPALPNPIPLPLLTKTLTGNKPWLTNTRLQ</sequence>
<dbReference type="Proteomes" id="UP000326396">
    <property type="component" value="Unassembled WGS sequence"/>
</dbReference>
<dbReference type="InterPro" id="IPR057670">
    <property type="entry name" value="SH3_retrovirus"/>
</dbReference>
<dbReference type="AlphaFoldDB" id="A0A5N6LGJ7"/>
<evidence type="ECO:0000259" key="2">
    <source>
        <dbReference type="Pfam" id="PF25597"/>
    </source>
</evidence>
<proteinExistence type="predicted"/>
<organism evidence="3 4">
    <name type="scientific">Mikania micrantha</name>
    <name type="common">bitter vine</name>
    <dbReference type="NCBI Taxonomy" id="192012"/>
    <lineage>
        <taxon>Eukaryota</taxon>
        <taxon>Viridiplantae</taxon>
        <taxon>Streptophyta</taxon>
        <taxon>Embryophyta</taxon>
        <taxon>Tracheophyta</taxon>
        <taxon>Spermatophyta</taxon>
        <taxon>Magnoliopsida</taxon>
        <taxon>eudicotyledons</taxon>
        <taxon>Gunneridae</taxon>
        <taxon>Pentapetalae</taxon>
        <taxon>asterids</taxon>
        <taxon>campanulids</taxon>
        <taxon>Asterales</taxon>
        <taxon>Asteraceae</taxon>
        <taxon>Asteroideae</taxon>
        <taxon>Heliantheae alliance</taxon>
        <taxon>Eupatorieae</taxon>
        <taxon>Mikania</taxon>
    </lineage>
</organism>
<dbReference type="Pfam" id="PF25597">
    <property type="entry name" value="SH3_retrovirus"/>
    <property type="match status" value="1"/>
</dbReference>